<evidence type="ECO:0000313" key="3">
    <source>
        <dbReference type="Proteomes" id="UP000447833"/>
    </source>
</evidence>
<feature type="domain" description="SMODS-associated and fused to various effectors" evidence="1">
    <location>
        <begin position="183"/>
        <end position="372"/>
    </location>
</feature>
<evidence type="ECO:0000259" key="1">
    <source>
        <dbReference type="Pfam" id="PF18145"/>
    </source>
</evidence>
<dbReference type="NCBIfam" id="NF033611">
    <property type="entry name" value="SAVED"/>
    <property type="match status" value="1"/>
</dbReference>
<dbReference type="Pfam" id="PF18145">
    <property type="entry name" value="SAVED"/>
    <property type="match status" value="1"/>
</dbReference>
<dbReference type="EMBL" id="WMEY01000003">
    <property type="protein sequence ID" value="MYL64187.1"/>
    <property type="molecule type" value="Genomic_DNA"/>
</dbReference>
<dbReference type="RefSeq" id="WP_160919619.1">
    <property type="nucleotide sequence ID" value="NZ_WMEY01000003.1"/>
</dbReference>
<dbReference type="InterPro" id="IPR040836">
    <property type="entry name" value="SAVED"/>
</dbReference>
<comment type="caution">
    <text evidence="2">The sequence shown here is derived from an EMBL/GenBank/DDBJ whole genome shotgun (WGS) entry which is preliminary data.</text>
</comment>
<evidence type="ECO:0000313" key="2">
    <source>
        <dbReference type="EMBL" id="MYL64187.1"/>
    </source>
</evidence>
<reference evidence="2 3" key="1">
    <citation type="submission" date="2019-11" db="EMBL/GenBank/DDBJ databases">
        <title>Genome sequences of 17 halophilic strains isolated from different environments.</title>
        <authorList>
            <person name="Furrow R.E."/>
        </authorList>
    </citation>
    <scope>NUCLEOTIDE SEQUENCE [LARGE SCALE GENOMIC DNA]</scope>
    <source>
        <strain evidence="2 3">22506_14_FS</strain>
    </source>
</reference>
<accession>A0A845F0C1</accession>
<protein>
    <submittedName>
        <fullName evidence="2">SAVED domain-containing protein</fullName>
    </submittedName>
</protein>
<sequence>MSVSYIPEKTKVRLWGKAAGRCQYKGCTEPLWYDGLTKAEFNSAYIAHIVADKPDGPRGDIERSEILKQDISNLMLMCDAHHRLIDRQKVDEHSEEVLLQMKKEHEDKMELLTSLTEDKQSHVLLYGANIGGNKAKLSMDEAIQAMLPNKYPADKNPIELSLSNSSLEDHEEFYWKMERMHLQRQYKDKVEPRLKITVNHMSVFAMAPQPLLIELGRLITDIQPAEVYQPHRDPDYWMWEADEETFDYQIIRPEIKSEIVALNISLSASIDNSRIYDVLGGNVSIWTITIDSPYNDFLRSREQLQKFREKFRKLMNAIKKEHGQHSEIHLFPAAPVAIAVEIGRAWMPKADLPLKVYDQNKLNNQFEYTLEIN</sequence>
<proteinExistence type="predicted"/>
<dbReference type="AlphaFoldDB" id="A0A845F0C1"/>
<name>A0A845F0C1_9BACL</name>
<organism evidence="2 3">
    <name type="scientific">Guptibacillus hwajinpoensis</name>
    <dbReference type="NCBI Taxonomy" id="208199"/>
    <lineage>
        <taxon>Bacteria</taxon>
        <taxon>Bacillati</taxon>
        <taxon>Bacillota</taxon>
        <taxon>Bacilli</taxon>
        <taxon>Bacillales</taxon>
        <taxon>Guptibacillaceae</taxon>
        <taxon>Guptibacillus</taxon>
    </lineage>
</organism>
<gene>
    <name evidence="2" type="ORF">GLW07_12580</name>
</gene>
<dbReference type="Proteomes" id="UP000447833">
    <property type="component" value="Unassembled WGS sequence"/>
</dbReference>